<keyword evidence="4" id="KW-1185">Reference proteome</keyword>
<name>A0A1V6U1Q7_9EURO</name>
<dbReference type="Gene3D" id="3.20.20.100">
    <property type="entry name" value="NADP-dependent oxidoreductase domain"/>
    <property type="match status" value="1"/>
</dbReference>
<dbReference type="InterPro" id="IPR050791">
    <property type="entry name" value="Aldo-Keto_reductase"/>
</dbReference>
<reference evidence="4" key="1">
    <citation type="journal article" date="2017" name="Nat. Microbiol.">
        <title>Global analysis of biosynthetic gene clusters reveals vast potential of secondary metabolite production in Penicillium species.</title>
        <authorList>
            <person name="Nielsen J.C."/>
            <person name="Grijseels S."/>
            <person name="Prigent S."/>
            <person name="Ji B."/>
            <person name="Dainat J."/>
            <person name="Nielsen K.F."/>
            <person name="Frisvad J.C."/>
            <person name="Workman M."/>
            <person name="Nielsen J."/>
        </authorList>
    </citation>
    <scope>NUCLEOTIDE SEQUENCE [LARGE SCALE GENOMIC DNA]</scope>
    <source>
        <strain evidence="4">IBT 24891</strain>
    </source>
</reference>
<dbReference type="PANTHER" id="PTHR43625:SF78">
    <property type="entry name" value="PYRIDOXAL REDUCTASE-RELATED"/>
    <property type="match status" value="1"/>
</dbReference>
<dbReference type="Proteomes" id="UP000191285">
    <property type="component" value="Unassembled WGS sequence"/>
</dbReference>
<feature type="domain" description="NADP-dependent oxidoreductase" evidence="2">
    <location>
        <begin position="13"/>
        <end position="310"/>
    </location>
</feature>
<dbReference type="InterPro" id="IPR036812">
    <property type="entry name" value="NAD(P)_OxRdtase_dom_sf"/>
</dbReference>
<accession>A0A1V6U1Q7</accession>
<sequence>MPTLVGQEVGPTGYGTMRMTWVPEPPRQEACFETLNKTLELGANFWNGGELYGAPDYNSLHLLNKYFTQYPENAQKVVLSIKGGLKVGQLVPDGSEENIRRSVDNCLRLLDGKKKIDIFECARQDPKFPVEHTVGVLAQYVKEGKIGGIGLSEVDAETIRRASKVHPIAAVEVEMSLWSTDILENGIAQTCAELNIPVIAYSPLGRGVMTGAVTSLADIPENDIRRHMSRFQEENFQQNLKLINEVNSLAERKGVAPSQIALGWIRSLSNKPDMPTIIPIPGGTTIDKVVQNMVGVKLLSDEELAEIDVLLKEHTVAGPRY</sequence>
<dbReference type="InterPro" id="IPR023210">
    <property type="entry name" value="NADP_OxRdtase_dom"/>
</dbReference>
<dbReference type="PANTHER" id="PTHR43625">
    <property type="entry name" value="AFLATOXIN B1 ALDEHYDE REDUCTASE"/>
    <property type="match status" value="1"/>
</dbReference>
<gene>
    <name evidence="3" type="ORF">PENSTE_c001G10184</name>
</gene>
<dbReference type="GO" id="GO:0005737">
    <property type="term" value="C:cytoplasm"/>
    <property type="evidence" value="ECO:0007669"/>
    <property type="project" value="TreeGrafter"/>
</dbReference>
<dbReference type="GO" id="GO:0016491">
    <property type="term" value="F:oxidoreductase activity"/>
    <property type="evidence" value="ECO:0007669"/>
    <property type="project" value="UniProtKB-KW"/>
</dbReference>
<dbReference type="AlphaFoldDB" id="A0A1V6U1Q7"/>
<dbReference type="EMBL" id="MLKD01000001">
    <property type="protein sequence ID" value="OQE32150.1"/>
    <property type="molecule type" value="Genomic_DNA"/>
</dbReference>
<evidence type="ECO:0000313" key="3">
    <source>
        <dbReference type="EMBL" id="OQE32150.1"/>
    </source>
</evidence>
<evidence type="ECO:0000256" key="1">
    <source>
        <dbReference type="ARBA" id="ARBA00023002"/>
    </source>
</evidence>
<comment type="caution">
    <text evidence="3">The sequence shown here is derived from an EMBL/GenBank/DDBJ whole genome shotgun (WGS) entry which is preliminary data.</text>
</comment>
<evidence type="ECO:0000313" key="4">
    <source>
        <dbReference type="Proteomes" id="UP000191285"/>
    </source>
</evidence>
<organism evidence="3 4">
    <name type="scientific">Penicillium steckii</name>
    <dbReference type="NCBI Taxonomy" id="303698"/>
    <lineage>
        <taxon>Eukaryota</taxon>
        <taxon>Fungi</taxon>
        <taxon>Dikarya</taxon>
        <taxon>Ascomycota</taxon>
        <taxon>Pezizomycotina</taxon>
        <taxon>Eurotiomycetes</taxon>
        <taxon>Eurotiomycetidae</taxon>
        <taxon>Eurotiales</taxon>
        <taxon>Aspergillaceae</taxon>
        <taxon>Penicillium</taxon>
    </lineage>
</organism>
<dbReference type="CDD" id="cd19077">
    <property type="entry name" value="AKR_AKR8A1-2"/>
    <property type="match status" value="1"/>
</dbReference>
<dbReference type="STRING" id="303698.A0A1V6U1Q7"/>
<protein>
    <recommendedName>
        <fullName evidence="2">NADP-dependent oxidoreductase domain-containing protein</fullName>
    </recommendedName>
</protein>
<evidence type="ECO:0000259" key="2">
    <source>
        <dbReference type="Pfam" id="PF00248"/>
    </source>
</evidence>
<dbReference type="Pfam" id="PF00248">
    <property type="entry name" value="Aldo_ket_red"/>
    <property type="match status" value="1"/>
</dbReference>
<proteinExistence type="predicted"/>
<dbReference type="OrthoDB" id="37537at2759"/>
<keyword evidence="1" id="KW-0560">Oxidoreductase</keyword>
<dbReference type="SUPFAM" id="SSF51430">
    <property type="entry name" value="NAD(P)-linked oxidoreductase"/>
    <property type="match status" value="1"/>
</dbReference>